<reference evidence="2 3" key="1">
    <citation type="submission" date="2021-05" db="EMBL/GenBank/DDBJ databases">
        <title>Bacteria Genome sequencing.</title>
        <authorList>
            <person name="Takabe Y."/>
            <person name="Nakajima Y."/>
            <person name="Suzuki S."/>
            <person name="Shiozaki T."/>
        </authorList>
    </citation>
    <scope>NUCLEOTIDE SEQUENCE [LARGE SCALE GENOMIC DNA]</scope>
    <source>
        <strain evidence="2 3">AI_62</strain>
    </source>
</reference>
<comment type="caution">
    <text evidence="2">The sequence shown here is derived from an EMBL/GenBank/DDBJ whole genome shotgun (WGS) entry which is preliminary data.</text>
</comment>
<feature type="transmembrane region" description="Helical" evidence="1">
    <location>
        <begin position="14"/>
        <end position="32"/>
    </location>
</feature>
<dbReference type="Proteomes" id="UP000786693">
    <property type="component" value="Unassembled WGS sequence"/>
</dbReference>
<organism evidence="2 3">
    <name type="scientific">Jannaschia pagri</name>
    <dbReference type="NCBI Taxonomy" id="2829797"/>
    <lineage>
        <taxon>Bacteria</taxon>
        <taxon>Pseudomonadati</taxon>
        <taxon>Pseudomonadota</taxon>
        <taxon>Alphaproteobacteria</taxon>
        <taxon>Rhodobacterales</taxon>
        <taxon>Roseobacteraceae</taxon>
        <taxon>Jannaschia</taxon>
    </lineage>
</organism>
<sequence length="80" mass="9077">MTQKEEGGLAYRSPVRAVFFWCIMAMLVWGVWAEGMIGGWTAVVLLAAAAVLGWWLIKTRPENDEITSREVNDMLSHHRD</sequence>
<keyword evidence="1" id="KW-0812">Transmembrane</keyword>
<gene>
    <name evidence="2" type="ORF">JANAI62_34300</name>
</gene>
<evidence type="ECO:0000313" key="2">
    <source>
        <dbReference type="EMBL" id="GIT96807.1"/>
    </source>
</evidence>
<dbReference type="EMBL" id="BPFH01000007">
    <property type="protein sequence ID" value="GIT96807.1"/>
    <property type="molecule type" value="Genomic_DNA"/>
</dbReference>
<keyword evidence="1" id="KW-1133">Transmembrane helix</keyword>
<accession>A0ABQ4NRU5</accession>
<feature type="transmembrane region" description="Helical" evidence="1">
    <location>
        <begin position="38"/>
        <end position="57"/>
    </location>
</feature>
<name>A0ABQ4NRU5_9RHOB</name>
<dbReference type="RefSeq" id="WP_220750295.1">
    <property type="nucleotide sequence ID" value="NZ_BPFH01000007.1"/>
</dbReference>
<evidence type="ECO:0000313" key="3">
    <source>
        <dbReference type="Proteomes" id="UP000786693"/>
    </source>
</evidence>
<evidence type="ECO:0000256" key="1">
    <source>
        <dbReference type="SAM" id="Phobius"/>
    </source>
</evidence>
<keyword evidence="1" id="KW-0472">Membrane</keyword>
<proteinExistence type="predicted"/>
<protein>
    <submittedName>
        <fullName evidence="2">Uncharacterized protein</fullName>
    </submittedName>
</protein>
<keyword evidence="3" id="KW-1185">Reference proteome</keyword>